<dbReference type="AlphaFoldDB" id="A0A8J4H291"/>
<dbReference type="InterPro" id="IPR049940">
    <property type="entry name" value="GluQ/Sye"/>
</dbReference>
<evidence type="ECO:0000256" key="1">
    <source>
        <dbReference type="ARBA" id="ARBA00022598"/>
    </source>
</evidence>
<dbReference type="InterPro" id="IPR022380">
    <property type="entry name" value="Glu-Q_tRNA(Asp)_Synthase"/>
</dbReference>
<dbReference type="InterPro" id="IPR020058">
    <property type="entry name" value="Glu/Gln-tRNA-synth_Ib_cat-dom"/>
</dbReference>
<dbReference type="HAMAP" id="MF_01428">
    <property type="entry name" value="Glu_Q_tRNA_synth"/>
    <property type="match status" value="1"/>
</dbReference>
<evidence type="ECO:0000313" key="11">
    <source>
        <dbReference type="Proteomes" id="UP000677918"/>
    </source>
</evidence>
<dbReference type="Proteomes" id="UP000677918">
    <property type="component" value="Unassembled WGS sequence"/>
</dbReference>
<feature type="binding site" evidence="7">
    <location>
        <begin position="14"/>
        <end position="18"/>
    </location>
    <ligand>
        <name>L-glutamate</name>
        <dbReference type="ChEBI" id="CHEBI:29985"/>
    </ligand>
</feature>
<keyword evidence="1 7" id="KW-0436">Ligase</keyword>
<comment type="cofactor">
    <cofactor evidence="7">
        <name>Zn(2+)</name>
        <dbReference type="ChEBI" id="CHEBI:29105"/>
    </cofactor>
    <text evidence="7">Binds 1 zinc ion per subunit.</text>
</comment>
<evidence type="ECO:0000256" key="4">
    <source>
        <dbReference type="ARBA" id="ARBA00022833"/>
    </source>
</evidence>
<evidence type="ECO:0000256" key="2">
    <source>
        <dbReference type="ARBA" id="ARBA00022723"/>
    </source>
</evidence>
<dbReference type="InterPro" id="IPR001412">
    <property type="entry name" value="aa-tRNA-synth_I_CS"/>
</dbReference>
<dbReference type="EMBL" id="BOVK01000014">
    <property type="protein sequence ID" value="GIQ68275.1"/>
    <property type="molecule type" value="Genomic_DNA"/>
</dbReference>
<protein>
    <recommendedName>
        <fullName evidence="7">Glutamyl-Q tRNA(Asp) synthetase</fullName>
        <shortName evidence="7">Glu-Q-RSs</shortName>
        <ecNumber evidence="7">6.1.1.-</ecNumber>
    </recommendedName>
</protein>
<name>A0A8J4H291_9BACL</name>
<keyword evidence="2 7" id="KW-0479">Metal-binding</keyword>
<feature type="domain" description="Glutamyl/glutaminyl-tRNA synthetase class Ib catalytic" evidence="9">
    <location>
        <begin position="13"/>
        <end position="314"/>
    </location>
</feature>
<evidence type="ECO:0000313" key="10">
    <source>
        <dbReference type="EMBL" id="GIQ68275.1"/>
    </source>
</evidence>
<evidence type="ECO:0000256" key="5">
    <source>
        <dbReference type="ARBA" id="ARBA00022840"/>
    </source>
</evidence>
<keyword evidence="4 7" id="KW-0862">Zinc</keyword>
<comment type="similarity">
    <text evidence="7">Belongs to the class-I aminoacyl-tRNA synthetase family. GluQ subfamily.</text>
</comment>
<feature type="binding site" evidence="7">
    <location>
        <position position="114"/>
    </location>
    <ligand>
        <name>Zn(2+)</name>
        <dbReference type="ChEBI" id="CHEBI:29105"/>
    </ligand>
</feature>
<dbReference type="PANTHER" id="PTHR43311:SF1">
    <property type="entry name" value="GLUTAMYL-Q TRNA(ASP) SYNTHETASE"/>
    <property type="match status" value="1"/>
</dbReference>
<dbReference type="InterPro" id="IPR014729">
    <property type="entry name" value="Rossmann-like_a/b/a_fold"/>
</dbReference>
<dbReference type="Pfam" id="PF00749">
    <property type="entry name" value="tRNA-synt_1c"/>
    <property type="match status" value="1"/>
</dbReference>
<dbReference type="GO" id="GO:0005524">
    <property type="term" value="F:ATP binding"/>
    <property type="evidence" value="ECO:0007669"/>
    <property type="project" value="UniProtKB-KW"/>
</dbReference>
<dbReference type="GO" id="GO:0008270">
    <property type="term" value="F:zinc ion binding"/>
    <property type="evidence" value="ECO:0007669"/>
    <property type="project" value="UniProtKB-UniRule"/>
</dbReference>
<keyword evidence="11" id="KW-1185">Reference proteome</keyword>
<dbReference type="InterPro" id="IPR000924">
    <property type="entry name" value="Glu/Gln-tRNA-synth"/>
</dbReference>
<feature type="binding site" evidence="7">
    <location>
        <position position="219"/>
    </location>
    <ligand>
        <name>L-glutamate</name>
        <dbReference type="ChEBI" id="CHEBI:29985"/>
    </ligand>
</feature>
<evidence type="ECO:0000256" key="8">
    <source>
        <dbReference type="RuleBase" id="RU363037"/>
    </source>
</evidence>
<dbReference type="GO" id="GO:0006424">
    <property type="term" value="P:glutamyl-tRNA aminoacylation"/>
    <property type="evidence" value="ECO:0007669"/>
    <property type="project" value="InterPro"/>
</dbReference>
<feature type="binding site" evidence="7">
    <location>
        <position position="142"/>
    </location>
    <ligand>
        <name>Zn(2+)</name>
        <dbReference type="ChEBI" id="CHEBI:29105"/>
    </ligand>
</feature>
<keyword evidence="5 7" id="KW-0067">ATP-binding</keyword>
<evidence type="ECO:0000256" key="6">
    <source>
        <dbReference type="ARBA" id="ARBA00023146"/>
    </source>
</evidence>
<evidence type="ECO:0000259" key="9">
    <source>
        <dbReference type="Pfam" id="PF00749"/>
    </source>
</evidence>
<dbReference type="NCBIfam" id="TIGR03838">
    <property type="entry name" value="queuosine_YadB"/>
    <property type="match status" value="1"/>
</dbReference>
<dbReference type="Gene3D" id="3.40.50.620">
    <property type="entry name" value="HUPs"/>
    <property type="match status" value="1"/>
</dbReference>
<dbReference type="GO" id="GO:0005829">
    <property type="term" value="C:cytosol"/>
    <property type="evidence" value="ECO:0007669"/>
    <property type="project" value="TreeGrafter"/>
</dbReference>
<dbReference type="GO" id="GO:0004818">
    <property type="term" value="F:glutamate-tRNA ligase activity"/>
    <property type="evidence" value="ECO:0007669"/>
    <property type="project" value="TreeGrafter"/>
</dbReference>
<evidence type="ECO:0000256" key="7">
    <source>
        <dbReference type="HAMAP-Rule" id="MF_01428"/>
    </source>
</evidence>
<comment type="function">
    <text evidence="7">Catalyzes the tRNA-independent activation of glutamate in presence of ATP and the subsequent transfer of glutamate onto a tRNA(Asp). Glutamate is transferred on the 2-amino-5-(4,5-dihydroxy-2-cyclopenten-1-yl) moiety of the queuosine in the wobble position of the QUC anticodon.</text>
</comment>
<dbReference type="NCBIfam" id="NF004314">
    <property type="entry name" value="PRK05710.1-3"/>
    <property type="match status" value="1"/>
</dbReference>
<accession>A0A8J4H291</accession>
<dbReference type="RefSeq" id="WP_213410886.1">
    <property type="nucleotide sequence ID" value="NZ_BOVK01000014.1"/>
</dbReference>
<keyword evidence="6 7" id="KW-0030">Aminoacyl-tRNA synthetase</keyword>
<dbReference type="NCBIfam" id="NF004315">
    <property type="entry name" value="PRK05710.1-4"/>
    <property type="match status" value="1"/>
</dbReference>
<evidence type="ECO:0000256" key="3">
    <source>
        <dbReference type="ARBA" id="ARBA00022741"/>
    </source>
</evidence>
<gene>
    <name evidence="7 10" type="primary">gluQ</name>
    <name evidence="10" type="ORF">XYCOK13_10990</name>
</gene>
<dbReference type="SUPFAM" id="SSF52374">
    <property type="entry name" value="Nucleotidylyl transferase"/>
    <property type="match status" value="1"/>
</dbReference>
<feature type="binding site" evidence="7">
    <location>
        <position position="201"/>
    </location>
    <ligand>
        <name>L-glutamate</name>
        <dbReference type="ChEBI" id="CHEBI:29985"/>
    </ligand>
</feature>
<dbReference type="EC" id="6.1.1.-" evidence="7"/>
<feature type="binding site" evidence="7">
    <location>
        <position position="260"/>
    </location>
    <ligand>
        <name>ATP</name>
        <dbReference type="ChEBI" id="CHEBI:30616"/>
    </ligand>
</feature>
<keyword evidence="3 7" id="KW-0547">Nucleotide-binding</keyword>
<feature type="binding site" evidence="7">
    <location>
        <position position="116"/>
    </location>
    <ligand>
        <name>Zn(2+)</name>
        <dbReference type="ChEBI" id="CHEBI:29105"/>
    </ligand>
</feature>
<feature type="binding site" evidence="7">
    <location>
        <position position="138"/>
    </location>
    <ligand>
        <name>Zn(2+)</name>
        <dbReference type="ChEBI" id="CHEBI:29105"/>
    </ligand>
</feature>
<keyword evidence="8" id="KW-0648">Protein biosynthesis</keyword>
<feature type="short sequence motif" description="'HIGH' region" evidence="7">
    <location>
        <begin position="17"/>
        <end position="27"/>
    </location>
</feature>
<proteinExistence type="inferred from homology"/>
<organism evidence="10 11">
    <name type="scientific">Xylanibacillus composti</name>
    <dbReference type="NCBI Taxonomy" id="1572762"/>
    <lineage>
        <taxon>Bacteria</taxon>
        <taxon>Bacillati</taxon>
        <taxon>Bacillota</taxon>
        <taxon>Bacilli</taxon>
        <taxon>Bacillales</taxon>
        <taxon>Paenibacillaceae</taxon>
        <taxon>Xylanibacillus</taxon>
    </lineage>
</organism>
<dbReference type="PROSITE" id="PS00178">
    <property type="entry name" value="AA_TRNA_LIGASE_I"/>
    <property type="match status" value="1"/>
</dbReference>
<dbReference type="PANTHER" id="PTHR43311">
    <property type="entry name" value="GLUTAMATE--TRNA LIGASE"/>
    <property type="match status" value="1"/>
</dbReference>
<reference evidence="10" key="1">
    <citation type="submission" date="2021-04" db="EMBL/GenBank/DDBJ databases">
        <title>Draft genome sequence of Xylanibacillus composti strain K13.</title>
        <authorList>
            <person name="Uke A."/>
            <person name="Chhe C."/>
            <person name="Baramee S."/>
            <person name="Kosugi A."/>
        </authorList>
    </citation>
    <scope>NUCLEOTIDE SEQUENCE</scope>
    <source>
        <strain evidence="10">K13</strain>
    </source>
</reference>
<dbReference type="PRINTS" id="PR00987">
    <property type="entry name" value="TRNASYNTHGLU"/>
</dbReference>
<feature type="binding site" evidence="7">
    <location>
        <position position="50"/>
    </location>
    <ligand>
        <name>L-glutamate</name>
        <dbReference type="ChEBI" id="CHEBI:29985"/>
    </ligand>
</feature>
<feature type="short sequence motif" description="'KMSKS' region" evidence="7">
    <location>
        <begin position="257"/>
        <end position="261"/>
    </location>
</feature>
<sequence length="327" mass="35463">MEGSVNSGAGRRGRFAPTPSGFLHLGNALAALLGWLQMRKAGGVFLLRIEDIDKPRCRPAFVEQIYRDMDWLGLDWDEGPGREGECGPYVQSERMGLYELALDKLLSSGRLYPCFCSRAELMAVASAPHGLASQGPAYPGLCRGLSEAERSAKAREKTPSLRFAMPDRPVSFEDGVLGKQTFPAPAGGDFVVRRADGIIGYQLAVVVDDASMGITDVLRGGDLLDSTPRQLALFEALGWTVPRYAHVPLIVGEDGRRLAKRHGSIALQALRESGTRPQQVIGLLAYLGGLLPEPEPMRAEELIEGFDLSLIPDHAVTLDQQAWQALA</sequence>
<comment type="caution">
    <text evidence="10">The sequence shown here is derived from an EMBL/GenBank/DDBJ whole genome shotgun (WGS) entry which is preliminary data.</text>
</comment>
<dbReference type="GO" id="GO:0006400">
    <property type="term" value="P:tRNA modification"/>
    <property type="evidence" value="ECO:0007669"/>
    <property type="project" value="InterPro"/>
</dbReference>